<feature type="region of interest" description="Disordered" evidence="1">
    <location>
        <begin position="1"/>
        <end position="28"/>
    </location>
</feature>
<reference evidence="4" key="1">
    <citation type="journal article" date="2008" name="PLoS ONE">
        <title>Survival in nuclear waste, extreme resistance, and potential applications gleaned from the genome sequence of Kineococcus radiotolerans SRS30216.</title>
        <authorList>
            <person name="Bagwell C.E."/>
            <person name="Bhat S."/>
            <person name="Hawkins G.M."/>
            <person name="Smith B.W."/>
            <person name="Biswas T."/>
            <person name="Hoover T.R."/>
            <person name="Saunders E."/>
            <person name="Han C.S."/>
            <person name="Tsodikov O.V."/>
            <person name="Shimkets L.J."/>
        </authorList>
    </citation>
    <scope>NUCLEOTIDE SEQUENCE [LARGE SCALE GENOMIC DNA]</scope>
    <source>
        <strain evidence="4">ATCC BAA-149 / DSM 14245 / SRS30216</strain>
    </source>
</reference>
<feature type="compositionally biased region" description="Low complexity" evidence="1">
    <location>
        <begin position="65"/>
        <end position="83"/>
    </location>
</feature>
<proteinExistence type="predicted"/>
<keyword evidence="4" id="KW-1185">Reference proteome</keyword>
<dbReference type="HOGENOM" id="CLU_1924754_0_0_11"/>
<evidence type="ECO:0000256" key="2">
    <source>
        <dbReference type="SAM" id="Phobius"/>
    </source>
</evidence>
<dbReference type="Proteomes" id="UP000001116">
    <property type="component" value="Chromosome"/>
</dbReference>
<dbReference type="AlphaFoldDB" id="A6WE81"/>
<evidence type="ECO:0000256" key="1">
    <source>
        <dbReference type="SAM" id="MobiDB-lite"/>
    </source>
</evidence>
<dbReference type="KEGG" id="kra:Krad_3657"/>
<protein>
    <submittedName>
        <fullName evidence="3">Uncharacterized protein</fullName>
    </submittedName>
</protein>
<organism evidence="3 4">
    <name type="scientific">Kineococcus radiotolerans (strain ATCC BAA-149 / DSM 14245 / SRS30216)</name>
    <dbReference type="NCBI Taxonomy" id="266940"/>
    <lineage>
        <taxon>Bacteria</taxon>
        <taxon>Bacillati</taxon>
        <taxon>Actinomycetota</taxon>
        <taxon>Actinomycetes</taxon>
        <taxon>Kineosporiales</taxon>
        <taxon>Kineosporiaceae</taxon>
        <taxon>Kineococcus</taxon>
    </lineage>
</organism>
<name>A6WE81_KINRD</name>
<feature type="compositionally biased region" description="Acidic residues" evidence="1">
    <location>
        <begin position="120"/>
        <end position="131"/>
    </location>
</feature>
<accession>A6WE81</accession>
<keyword evidence="2" id="KW-0472">Membrane</keyword>
<evidence type="ECO:0000313" key="4">
    <source>
        <dbReference type="Proteomes" id="UP000001116"/>
    </source>
</evidence>
<keyword evidence="2" id="KW-1133">Transmembrane helix</keyword>
<sequence length="131" mass="12820">MIWSAGPTGPADVGRGEGGTVAKRTSTTRNSVFLVTAVLGAAGAVFAVLRARSRSGSGGGPVPVPKSGVPVPGVPVAPAAPGSEMPPPAPMPTAADFPPEAPSNAVENFEEATAPLEGEGPGDEDGPTPTR</sequence>
<evidence type="ECO:0000313" key="3">
    <source>
        <dbReference type="EMBL" id="ABS05120.1"/>
    </source>
</evidence>
<dbReference type="STRING" id="266940.Krad_3657"/>
<feature type="region of interest" description="Disordered" evidence="1">
    <location>
        <begin position="53"/>
        <end position="131"/>
    </location>
</feature>
<keyword evidence="2" id="KW-0812">Transmembrane</keyword>
<feature type="transmembrane region" description="Helical" evidence="2">
    <location>
        <begin position="31"/>
        <end position="49"/>
    </location>
</feature>
<gene>
    <name evidence="3" type="ordered locus">Krad_3657</name>
</gene>
<dbReference type="EMBL" id="CP000750">
    <property type="protein sequence ID" value="ABS05120.1"/>
    <property type="molecule type" value="Genomic_DNA"/>
</dbReference>